<evidence type="ECO:0000313" key="2">
    <source>
        <dbReference type="EMBL" id="MED6165030.1"/>
    </source>
</evidence>
<dbReference type="EMBL" id="JASCZI010123048">
    <property type="protein sequence ID" value="MED6165030.1"/>
    <property type="molecule type" value="Genomic_DNA"/>
</dbReference>
<accession>A0ABU6UUL6</accession>
<proteinExistence type="predicted"/>
<feature type="region of interest" description="Disordered" evidence="1">
    <location>
        <begin position="9"/>
        <end position="28"/>
    </location>
</feature>
<protein>
    <submittedName>
        <fullName evidence="2">Uncharacterized protein</fullName>
    </submittedName>
</protein>
<sequence length="87" mass="9108">MPLITIINLSNAPPSSTPPHTSPPEATAATAVSSLSPHLLTFSLFANCAAASASEPKPPCSCSFVTAPSSFSNRRAPLFFFHFFSLV</sequence>
<comment type="caution">
    <text evidence="2">The sequence shown here is derived from an EMBL/GenBank/DDBJ whole genome shotgun (WGS) entry which is preliminary data.</text>
</comment>
<gene>
    <name evidence="2" type="ORF">PIB30_095827</name>
</gene>
<organism evidence="2 3">
    <name type="scientific">Stylosanthes scabra</name>
    <dbReference type="NCBI Taxonomy" id="79078"/>
    <lineage>
        <taxon>Eukaryota</taxon>
        <taxon>Viridiplantae</taxon>
        <taxon>Streptophyta</taxon>
        <taxon>Embryophyta</taxon>
        <taxon>Tracheophyta</taxon>
        <taxon>Spermatophyta</taxon>
        <taxon>Magnoliopsida</taxon>
        <taxon>eudicotyledons</taxon>
        <taxon>Gunneridae</taxon>
        <taxon>Pentapetalae</taxon>
        <taxon>rosids</taxon>
        <taxon>fabids</taxon>
        <taxon>Fabales</taxon>
        <taxon>Fabaceae</taxon>
        <taxon>Papilionoideae</taxon>
        <taxon>50 kb inversion clade</taxon>
        <taxon>dalbergioids sensu lato</taxon>
        <taxon>Dalbergieae</taxon>
        <taxon>Pterocarpus clade</taxon>
        <taxon>Stylosanthes</taxon>
    </lineage>
</organism>
<dbReference type="Proteomes" id="UP001341840">
    <property type="component" value="Unassembled WGS sequence"/>
</dbReference>
<name>A0ABU6UUL6_9FABA</name>
<evidence type="ECO:0000256" key="1">
    <source>
        <dbReference type="SAM" id="MobiDB-lite"/>
    </source>
</evidence>
<reference evidence="2 3" key="1">
    <citation type="journal article" date="2023" name="Plants (Basel)">
        <title>Bridging the Gap: Combining Genomics and Transcriptomics Approaches to Understand Stylosanthes scabra, an Orphan Legume from the Brazilian Caatinga.</title>
        <authorList>
            <person name="Ferreira-Neto J.R.C."/>
            <person name="da Silva M.D."/>
            <person name="Binneck E."/>
            <person name="de Melo N.F."/>
            <person name="da Silva R.H."/>
            <person name="de Melo A.L.T.M."/>
            <person name="Pandolfi V."/>
            <person name="Bustamante F.O."/>
            <person name="Brasileiro-Vidal A.C."/>
            <person name="Benko-Iseppon A.M."/>
        </authorList>
    </citation>
    <scope>NUCLEOTIDE SEQUENCE [LARGE SCALE GENOMIC DNA]</scope>
    <source>
        <tissue evidence="2">Leaves</tissue>
    </source>
</reference>
<keyword evidence="3" id="KW-1185">Reference proteome</keyword>
<evidence type="ECO:0000313" key="3">
    <source>
        <dbReference type="Proteomes" id="UP001341840"/>
    </source>
</evidence>